<dbReference type="EMBL" id="RBNI01010722">
    <property type="protein sequence ID" value="RUP43546.1"/>
    <property type="molecule type" value="Genomic_DNA"/>
</dbReference>
<dbReference type="InterPro" id="IPR041698">
    <property type="entry name" value="Methyltransf_25"/>
</dbReference>
<dbReference type="PANTHER" id="PTHR43591">
    <property type="entry name" value="METHYLTRANSFERASE"/>
    <property type="match status" value="1"/>
</dbReference>
<dbReference type="InterPro" id="IPR029063">
    <property type="entry name" value="SAM-dependent_MTases_sf"/>
</dbReference>
<feature type="domain" description="Methyltransferase" evidence="2">
    <location>
        <begin position="96"/>
        <end position="183"/>
    </location>
</feature>
<gene>
    <name evidence="3" type="ORF">BC936DRAFT_137025</name>
</gene>
<evidence type="ECO:0000313" key="4">
    <source>
        <dbReference type="Proteomes" id="UP000268093"/>
    </source>
</evidence>
<dbReference type="PANTHER" id="PTHR43591:SF24">
    <property type="entry name" value="2-METHOXY-6-POLYPRENYL-1,4-BENZOQUINOL METHYLASE, MITOCHONDRIAL"/>
    <property type="match status" value="1"/>
</dbReference>
<dbReference type="OrthoDB" id="2013972at2759"/>
<feature type="compositionally biased region" description="Polar residues" evidence="1">
    <location>
        <begin position="27"/>
        <end position="37"/>
    </location>
</feature>
<name>A0A433CY81_9FUNG</name>
<evidence type="ECO:0000259" key="2">
    <source>
        <dbReference type="Pfam" id="PF13649"/>
    </source>
</evidence>
<dbReference type="Proteomes" id="UP000268093">
    <property type="component" value="Unassembled WGS sequence"/>
</dbReference>
<keyword evidence="3" id="KW-0808">Transferase</keyword>
<dbReference type="AlphaFoldDB" id="A0A433CY81"/>
<comment type="caution">
    <text evidence="3">The sequence shown here is derived from an EMBL/GenBank/DDBJ whole genome shotgun (WGS) entry which is preliminary data.</text>
</comment>
<protein>
    <submittedName>
        <fullName evidence="3">S-adenosyl-L-methionine-dependent methyltransferase</fullName>
    </submittedName>
</protein>
<keyword evidence="4" id="KW-1185">Reference proteome</keyword>
<dbReference type="GO" id="GO:0032259">
    <property type="term" value="P:methylation"/>
    <property type="evidence" value="ECO:0007669"/>
    <property type="project" value="UniProtKB-KW"/>
</dbReference>
<keyword evidence="3" id="KW-0489">Methyltransferase</keyword>
<sequence>MGIEASKIKRRSGGRIKLQPRSWPRFSPSTRSKTSSMEVRPSNAPTTAADDVPDFRWMEGRKYHAVKGSSYFLPRDNQEIDRLIMQHYLVKSIFEGCGPGTWIIDIAADHPDTECHAIDMSPIFPETLNPPNISFHKCNVLEGLPFEDESFDFVHMRSLIFGLRAGEWPAVLAELFRVTKPGGFIQLVESEVAYVTADPACYAHMEKRTSMVLTTWVWLVGGYRLYQDRSVTLCSSEISAVVVCSILSMGGQDPYVATHLAALVPSAGFQLVTHEKRSIAVGWNGQLSEIWFNDAKAIGQATKTVFAPALNKTLDEYDEYVDDLVNKLRDSRSYTNWHAVLGRRPLA</sequence>
<organism evidence="3 4">
    <name type="scientific">Jimgerdemannia flammicorona</name>
    <dbReference type="NCBI Taxonomy" id="994334"/>
    <lineage>
        <taxon>Eukaryota</taxon>
        <taxon>Fungi</taxon>
        <taxon>Fungi incertae sedis</taxon>
        <taxon>Mucoromycota</taxon>
        <taxon>Mucoromycotina</taxon>
        <taxon>Endogonomycetes</taxon>
        <taxon>Endogonales</taxon>
        <taxon>Endogonaceae</taxon>
        <taxon>Jimgerdemannia</taxon>
    </lineage>
</organism>
<dbReference type="Gene3D" id="3.40.50.150">
    <property type="entry name" value="Vaccinia Virus protein VP39"/>
    <property type="match status" value="1"/>
</dbReference>
<proteinExistence type="predicted"/>
<feature type="region of interest" description="Disordered" evidence="1">
    <location>
        <begin position="1"/>
        <end position="51"/>
    </location>
</feature>
<dbReference type="CDD" id="cd02440">
    <property type="entry name" value="AdoMet_MTases"/>
    <property type="match status" value="1"/>
</dbReference>
<dbReference type="SUPFAM" id="SSF53335">
    <property type="entry name" value="S-adenosyl-L-methionine-dependent methyltransferases"/>
    <property type="match status" value="1"/>
</dbReference>
<evidence type="ECO:0000313" key="3">
    <source>
        <dbReference type="EMBL" id="RUP43546.1"/>
    </source>
</evidence>
<evidence type="ECO:0000256" key="1">
    <source>
        <dbReference type="SAM" id="MobiDB-lite"/>
    </source>
</evidence>
<dbReference type="GO" id="GO:0008168">
    <property type="term" value="F:methyltransferase activity"/>
    <property type="evidence" value="ECO:0007669"/>
    <property type="project" value="UniProtKB-KW"/>
</dbReference>
<reference evidence="3 4" key="1">
    <citation type="journal article" date="2018" name="New Phytol.">
        <title>Phylogenomics of Endogonaceae and evolution of mycorrhizas within Mucoromycota.</title>
        <authorList>
            <person name="Chang Y."/>
            <person name="Desiro A."/>
            <person name="Na H."/>
            <person name="Sandor L."/>
            <person name="Lipzen A."/>
            <person name="Clum A."/>
            <person name="Barry K."/>
            <person name="Grigoriev I.V."/>
            <person name="Martin F.M."/>
            <person name="Stajich J.E."/>
            <person name="Smith M.E."/>
            <person name="Bonito G."/>
            <person name="Spatafora J.W."/>
        </authorList>
    </citation>
    <scope>NUCLEOTIDE SEQUENCE [LARGE SCALE GENOMIC DNA]</scope>
    <source>
        <strain evidence="3 4">GMNB39</strain>
    </source>
</reference>
<dbReference type="Pfam" id="PF13649">
    <property type="entry name" value="Methyltransf_25"/>
    <property type="match status" value="1"/>
</dbReference>
<accession>A0A433CY81</accession>